<sequence length="147" mass="17684">MAKYTQGFFKPRNPQKYKGDPTNIVYRSSWELRLMSHFDMHPDVIWWKSEENIIPYRSPVDGKVHRYFPDFVINTRNRQGKPETLMIEVKPLSQTMEPKKQTIVTKRYVNEVFTWGVNQAKWEAAQEYCRDKGWKFVLMTEKEIYGK</sequence>
<dbReference type="GO" id="GO:0004527">
    <property type="term" value="F:exonuclease activity"/>
    <property type="evidence" value="ECO:0007669"/>
    <property type="project" value="UniProtKB-UniRule"/>
</dbReference>
<comment type="similarity">
    <text evidence="1">Belongs to the Caudovirales head completion nuclease family.</text>
</comment>
<comment type="function">
    <text evidence="1">During phage morphogenesis, plays an essential role in the head-tail joining step. The associated nuclease activity is essential for morphogenesis, possibly by cleaving packaged DNA to enable the joining of heads to tails. Displays both exo- and endonuclease activity.</text>
</comment>
<feature type="domain" description="TnsA endonuclease N-terminal" evidence="2">
    <location>
        <begin position="41"/>
        <end position="141"/>
    </location>
</feature>
<dbReference type="EC" id="3.1.-.-" evidence="1"/>
<evidence type="ECO:0000259" key="2">
    <source>
        <dbReference type="Pfam" id="PF08722"/>
    </source>
</evidence>
<dbReference type="HAMAP" id="MF_04160">
    <property type="entry name" value="NUCL_HEAD_T4"/>
    <property type="match status" value="1"/>
</dbReference>
<dbReference type="Pfam" id="PF08722">
    <property type="entry name" value="Tn7_TnsA-like_N"/>
    <property type="match status" value="1"/>
</dbReference>
<reference evidence="3" key="1">
    <citation type="submission" date="2020-04" db="EMBL/GenBank/DDBJ databases">
        <authorList>
            <person name="Chiriac C."/>
            <person name="Salcher M."/>
            <person name="Ghai R."/>
            <person name="Kavagutti S V."/>
        </authorList>
    </citation>
    <scope>NUCLEOTIDE SEQUENCE</scope>
</reference>
<proteinExistence type="inferred from homology"/>
<dbReference type="Gene3D" id="3.40.91.30">
    <property type="match status" value="1"/>
</dbReference>
<dbReference type="InterPro" id="IPR014833">
    <property type="entry name" value="TnsA_N"/>
</dbReference>
<gene>
    <name evidence="3" type="ORF">UFOVP395_90</name>
</gene>
<feature type="active site" evidence="1">
    <location>
        <position position="90"/>
    </location>
</feature>
<keyword evidence="1" id="KW-0378">Hydrolase</keyword>
<name>A0A6J5M1E1_9CAUD</name>
<evidence type="ECO:0000313" key="3">
    <source>
        <dbReference type="EMBL" id="CAB4140755.1"/>
    </source>
</evidence>
<organism evidence="3">
    <name type="scientific">uncultured Caudovirales phage</name>
    <dbReference type="NCBI Taxonomy" id="2100421"/>
    <lineage>
        <taxon>Viruses</taxon>
        <taxon>Duplodnaviria</taxon>
        <taxon>Heunggongvirae</taxon>
        <taxon>Uroviricota</taxon>
        <taxon>Caudoviricetes</taxon>
        <taxon>Peduoviridae</taxon>
        <taxon>Maltschvirus</taxon>
        <taxon>Maltschvirus maltsch</taxon>
    </lineage>
</organism>
<protein>
    <recommendedName>
        <fullName evidence="1">Head completion nuclease</fullName>
        <ecNumber evidence="1">3.1.-.-</ecNumber>
    </recommendedName>
</protein>
<accession>A0A6J5M1E1</accession>
<dbReference type="InterPro" id="IPR046390">
    <property type="entry name" value="NUCL_HEAD_T4"/>
</dbReference>
<keyword evidence="1" id="KW-0269">Exonuclease</keyword>
<feature type="active site" evidence="1">
    <location>
        <position position="70"/>
    </location>
</feature>
<keyword evidence="1" id="KW-0255">Endonuclease</keyword>
<dbReference type="EMBL" id="LR796380">
    <property type="protein sequence ID" value="CAB4140755.1"/>
    <property type="molecule type" value="Genomic_DNA"/>
</dbReference>
<feature type="active site" evidence="1">
    <location>
        <position position="31"/>
    </location>
</feature>
<keyword evidence="1" id="KW-0540">Nuclease</keyword>
<evidence type="ECO:0000256" key="1">
    <source>
        <dbReference type="HAMAP-Rule" id="MF_04160"/>
    </source>
</evidence>
<dbReference type="GO" id="GO:0004519">
    <property type="term" value="F:endonuclease activity"/>
    <property type="evidence" value="ECO:0007669"/>
    <property type="project" value="UniProtKB-UniRule"/>
</dbReference>